<organism evidence="2 3">
    <name type="scientific">Exophiala oligosperma</name>
    <dbReference type="NCBI Taxonomy" id="215243"/>
    <lineage>
        <taxon>Eukaryota</taxon>
        <taxon>Fungi</taxon>
        <taxon>Dikarya</taxon>
        <taxon>Ascomycota</taxon>
        <taxon>Pezizomycotina</taxon>
        <taxon>Eurotiomycetes</taxon>
        <taxon>Chaetothyriomycetidae</taxon>
        <taxon>Chaetothyriales</taxon>
        <taxon>Herpotrichiellaceae</taxon>
        <taxon>Exophiala</taxon>
    </lineage>
</organism>
<dbReference type="Proteomes" id="UP000053342">
    <property type="component" value="Unassembled WGS sequence"/>
</dbReference>
<dbReference type="EMBL" id="KN847339">
    <property type="protein sequence ID" value="KIW39958.1"/>
    <property type="molecule type" value="Genomic_DNA"/>
</dbReference>
<gene>
    <name evidence="2" type="ORF">PV06_08519</name>
</gene>
<dbReference type="HOGENOM" id="CLU_2306157_0_0_1"/>
<evidence type="ECO:0000313" key="3">
    <source>
        <dbReference type="Proteomes" id="UP000053342"/>
    </source>
</evidence>
<keyword evidence="3" id="KW-1185">Reference proteome</keyword>
<name>A0A0D2DA23_9EURO</name>
<sequence length="100" mass="11498">MTTNRESIETSKPEPARQDTPTTSAAAAHRYFGLFFGDRKYHCQEVRETQEGGLMHTRLATVRSNIITKMHILPCLMLLPSSKTTEVVFCEFLYIYIIEQ</sequence>
<reference evidence="2 3" key="1">
    <citation type="submission" date="2015-01" db="EMBL/GenBank/DDBJ databases">
        <title>The Genome Sequence of Exophiala oligosperma CBS72588.</title>
        <authorList>
            <consortium name="The Broad Institute Genomics Platform"/>
            <person name="Cuomo C."/>
            <person name="de Hoog S."/>
            <person name="Gorbushina A."/>
            <person name="Stielow B."/>
            <person name="Teixiera M."/>
            <person name="Abouelleil A."/>
            <person name="Chapman S.B."/>
            <person name="Priest M."/>
            <person name="Young S.K."/>
            <person name="Wortman J."/>
            <person name="Nusbaum C."/>
            <person name="Birren B."/>
        </authorList>
    </citation>
    <scope>NUCLEOTIDE SEQUENCE [LARGE SCALE GENOMIC DNA]</scope>
    <source>
        <strain evidence="2 3">CBS 72588</strain>
    </source>
</reference>
<evidence type="ECO:0000313" key="2">
    <source>
        <dbReference type="EMBL" id="KIW39958.1"/>
    </source>
</evidence>
<dbReference type="RefSeq" id="XP_016260173.1">
    <property type="nucleotide sequence ID" value="XM_016409865.1"/>
</dbReference>
<dbReference type="AlphaFoldDB" id="A0A0D2DA23"/>
<dbReference type="GeneID" id="27360593"/>
<proteinExistence type="predicted"/>
<feature type="region of interest" description="Disordered" evidence="1">
    <location>
        <begin position="1"/>
        <end position="24"/>
    </location>
</feature>
<feature type="compositionally biased region" description="Basic and acidic residues" evidence="1">
    <location>
        <begin position="1"/>
        <end position="17"/>
    </location>
</feature>
<evidence type="ECO:0000256" key="1">
    <source>
        <dbReference type="SAM" id="MobiDB-lite"/>
    </source>
</evidence>
<accession>A0A0D2DA23</accession>
<dbReference type="EMBL" id="KN847339">
    <property type="protein sequence ID" value="KIW39957.1"/>
    <property type="molecule type" value="Genomic_DNA"/>
</dbReference>
<dbReference type="RefSeq" id="XP_016260174.1">
    <property type="nucleotide sequence ID" value="XM_016409866.1"/>
</dbReference>
<dbReference type="VEuPathDB" id="FungiDB:PV06_08519"/>
<protein>
    <submittedName>
        <fullName evidence="2">Uncharacterized protein</fullName>
    </submittedName>
</protein>